<dbReference type="UniPathway" id="UPA00049">
    <property type="reaction ID" value="UER00059"/>
</dbReference>
<evidence type="ECO:0000256" key="5">
    <source>
        <dbReference type="ARBA" id="ARBA00023304"/>
    </source>
</evidence>
<dbReference type="EMBL" id="CAEZXH010000051">
    <property type="protein sequence ID" value="CAB4686191.1"/>
    <property type="molecule type" value="Genomic_DNA"/>
</dbReference>
<dbReference type="EMBL" id="CAEZYJ010000062">
    <property type="protein sequence ID" value="CAB4719647.1"/>
    <property type="molecule type" value="Genomic_DNA"/>
</dbReference>
<dbReference type="InterPro" id="IPR019455">
    <property type="entry name" value="Acetolactate_synth_ssu_C"/>
</dbReference>
<dbReference type="InterPro" id="IPR045865">
    <property type="entry name" value="ACT-like_dom_sf"/>
</dbReference>
<accession>A0A6J6GI85</accession>
<dbReference type="Pfam" id="PF10369">
    <property type="entry name" value="ALS_ss_C"/>
    <property type="match status" value="1"/>
</dbReference>
<evidence type="ECO:0000256" key="4">
    <source>
        <dbReference type="ARBA" id="ARBA00022605"/>
    </source>
</evidence>
<comment type="pathway">
    <text evidence="1">Amino-acid biosynthesis; L-isoleucine biosynthesis; L-isoleucine from 2-oxobutanoate: step 1/4.</text>
</comment>
<dbReference type="GO" id="GO:0005829">
    <property type="term" value="C:cytosol"/>
    <property type="evidence" value="ECO:0007669"/>
    <property type="project" value="TreeGrafter"/>
</dbReference>
<keyword evidence="4" id="KW-0028">Amino-acid biosynthesis</keyword>
<dbReference type="GO" id="GO:0009097">
    <property type="term" value="P:isoleucine biosynthetic process"/>
    <property type="evidence" value="ECO:0007669"/>
    <property type="project" value="UniProtKB-UniPathway"/>
</dbReference>
<dbReference type="EMBL" id="CAEZUJ010000013">
    <property type="protein sequence ID" value="CAB4596508.1"/>
    <property type="molecule type" value="Genomic_DNA"/>
</dbReference>
<dbReference type="Gene3D" id="3.30.70.260">
    <property type="match status" value="1"/>
</dbReference>
<dbReference type="EMBL" id="CAFBLI010000082">
    <property type="protein sequence ID" value="CAB4872213.1"/>
    <property type="molecule type" value="Genomic_DNA"/>
</dbReference>
<protein>
    <submittedName>
        <fullName evidence="7">Unannotated protein</fullName>
    </submittedName>
</protein>
<dbReference type="InterPro" id="IPR004789">
    <property type="entry name" value="Acetalactate_synth_ssu"/>
</dbReference>
<dbReference type="PANTHER" id="PTHR30239">
    <property type="entry name" value="ACETOLACTATE SYNTHASE SMALL SUBUNIT"/>
    <property type="match status" value="1"/>
</dbReference>
<dbReference type="PANTHER" id="PTHR30239:SF0">
    <property type="entry name" value="ACETOLACTATE SYNTHASE SMALL SUBUNIT 1, CHLOROPLASTIC"/>
    <property type="match status" value="1"/>
</dbReference>
<keyword evidence="5" id="KW-0100">Branched-chain amino acid biosynthesis</keyword>
<dbReference type="InterPro" id="IPR039557">
    <property type="entry name" value="AHAS_ACT"/>
</dbReference>
<dbReference type="GO" id="GO:1990610">
    <property type="term" value="F:acetolactate synthase regulator activity"/>
    <property type="evidence" value="ECO:0007669"/>
    <property type="project" value="InterPro"/>
</dbReference>
<reference evidence="7" key="1">
    <citation type="submission" date="2020-05" db="EMBL/GenBank/DDBJ databases">
        <authorList>
            <person name="Chiriac C."/>
            <person name="Salcher M."/>
            <person name="Ghai R."/>
            <person name="Kavagutti S V."/>
        </authorList>
    </citation>
    <scope>NUCLEOTIDE SEQUENCE</scope>
</reference>
<dbReference type="UniPathway" id="UPA00047">
    <property type="reaction ID" value="UER00055"/>
</dbReference>
<dbReference type="NCBIfam" id="TIGR00119">
    <property type="entry name" value="acolac_sm"/>
    <property type="match status" value="1"/>
</dbReference>
<evidence type="ECO:0000256" key="2">
    <source>
        <dbReference type="ARBA" id="ARBA00005025"/>
    </source>
</evidence>
<dbReference type="SUPFAM" id="SSF55021">
    <property type="entry name" value="ACT-like"/>
    <property type="match status" value="2"/>
</dbReference>
<dbReference type="FunFam" id="3.30.70.260:FF:000001">
    <property type="entry name" value="Acetolactate synthase, small subunit"/>
    <property type="match status" value="1"/>
</dbReference>
<evidence type="ECO:0000313" key="11">
    <source>
        <dbReference type="EMBL" id="CAB4872213.1"/>
    </source>
</evidence>
<evidence type="ECO:0000313" key="8">
    <source>
        <dbReference type="EMBL" id="CAB4686191.1"/>
    </source>
</evidence>
<dbReference type="Pfam" id="PF22629">
    <property type="entry name" value="ACT_AHAS_ss"/>
    <property type="match status" value="1"/>
</dbReference>
<evidence type="ECO:0000313" key="10">
    <source>
        <dbReference type="EMBL" id="CAB4777107.1"/>
    </source>
</evidence>
<evidence type="ECO:0000313" key="9">
    <source>
        <dbReference type="EMBL" id="CAB4719647.1"/>
    </source>
</evidence>
<dbReference type="InterPro" id="IPR027271">
    <property type="entry name" value="Acetolactate_synth/TF_NikR_C"/>
</dbReference>
<dbReference type="CDD" id="cd04878">
    <property type="entry name" value="ACT_AHAS"/>
    <property type="match status" value="1"/>
</dbReference>
<dbReference type="NCBIfam" id="NF008864">
    <property type="entry name" value="PRK11895.1"/>
    <property type="match status" value="1"/>
</dbReference>
<gene>
    <name evidence="7" type="ORF">UFOPK1811_00505</name>
    <name evidence="8" type="ORF">UFOPK2360_00879</name>
    <name evidence="9" type="ORF">UFOPK2659_00557</name>
    <name evidence="10" type="ORF">UFOPK2922_00736</name>
    <name evidence="11" type="ORF">UFOPK3306_01005</name>
</gene>
<dbReference type="PROSITE" id="PS51671">
    <property type="entry name" value="ACT"/>
    <property type="match status" value="1"/>
</dbReference>
<proteinExistence type="inferred from homology"/>
<evidence type="ECO:0000313" key="7">
    <source>
        <dbReference type="EMBL" id="CAB4596508.1"/>
    </source>
</evidence>
<evidence type="ECO:0000256" key="1">
    <source>
        <dbReference type="ARBA" id="ARBA00004974"/>
    </source>
</evidence>
<dbReference type="AlphaFoldDB" id="A0A6J6GI85"/>
<dbReference type="GO" id="GO:0003984">
    <property type="term" value="F:acetolactate synthase activity"/>
    <property type="evidence" value="ECO:0007669"/>
    <property type="project" value="TreeGrafter"/>
</dbReference>
<evidence type="ECO:0000256" key="3">
    <source>
        <dbReference type="ARBA" id="ARBA00006341"/>
    </source>
</evidence>
<name>A0A6J6GI85_9ZZZZ</name>
<dbReference type="InterPro" id="IPR054480">
    <property type="entry name" value="AHAS_small-like_ACT"/>
</dbReference>
<dbReference type="EMBL" id="CAEZZS010000028">
    <property type="protein sequence ID" value="CAB4777107.1"/>
    <property type="molecule type" value="Genomic_DNA"/>
</dbReference>
<comment type="pathway">
    <text evidence="2">Amino-acid biosynthesis; L-valine biosynthesis; L-valine from pyruvate: step 1/4.</text>
</comment>
<comment type="similarity">
    <text evidence="3">Belongs to the acetolactate synthase small subunit family.</text>
</comment>
<dbReference type="Gene3D" id="3.30.70.1150">
    <property type="entry name" value="ACT-like. Chain A, domain 2"/>
    <property type="match status" value="1"/>
</dbReference>
<dbReference type="GO" id="GO:0009099">
    <property type="term" value="P:L-valine biosynthetic process"/>
    <property type="evidence" value="ECO:0007669"/>
    <property type="project" value="UniProtKB-UniPathway"/>
</dbReference>
<evidence type="ECO:0000259" key="6">
    <source>
        <dbReference type="PROSITE" id="PS51671"/>
    </source>
</evidence>
<sequence>MKLERTSHIISVLVENRSGVLARVSALFSRRGYNIEGLSVGPTQDPEISRITIVVSLEGHALDQVIQQLDKLINVIAIEEMHESSSIQIELLLVRVSVTSANQEKLLALVSEHGAKVAEMGPTSAIVSLTDTSAKIEALIIALNPFGILELTQSGLVAMRRTI</sequence>
<organism evidence="7">
    <name type="scientific">freshwater metagenome</name>
    <dbReference type="NCBI Taxonomy" id="449393"/>
    <lineage>
        <taxon>unclassified sequences</taxon>
        <taxon>metagenomes</taxon>
        <taxon>ecological metagenomes</taxon>
    </lineage>
</organism>
<feature type="domain" description="ACT" evidence="6">
    <location>
        <begin position="9"/>
        <end position="83"/>
    </location>
</feature>
<dbReference type="InterPro" id="IPR002912">
    <property type="entry name" value="ACT_dom"/>
</dbReference>